<evidence type="ECO:0000256" key="1">
    <source>
        <dbReference type="SAM" id="MobiDB-lite"/>
    </source>
</evidence>
<keyword evidence="2" id="KW-1133">Transmembrane helix</keyword>
<evidence type="ECO:0000313" key="3">
    <source>
        <dbReference type="EMBL" id="KAK7082315.1"/>
    </source>
</evidence>
<evidence type="ECO:0000313" key="4">
    <source>
        <dbReference type="Proteomes" id="UP001381693"/>
    </source>
</evidence>
<proteinExistence type="predicted"/>
<organism evidence="3 4">
    <name type="scientific">Halocaridina rubra</name>
    <name type="common">Hawaiian red shrimp</name>
    <dbReference type="NCBI Taxonomy" id="373956"/>
    <lineage>
        <taxon>Eukaryota</taxon>
        <taxon>Metazoa</taxon>
        <taxon>Ecdysozoa</taxon>
        <taxon>Arthropoda</taxon>
        <taxon>Crustacea</taxon>
        <taxon>Multicrustacea</taxon>
        <taxon>Malacostraca</taxon>
        <taxon>Eumalacostraca</taxon>
        <taxon>Eucarida</taxon>
        <taxon>Decapoda</taxon>
        <taxon>Pleocyemata</taxon>
        <taxon>Caridea</taxon>
        <taxon>Atyoidea</taxon>
        <taxon>Atyidae</taxon>
        <taxon>Halocaridina</taxon>
    </lineage>
</organism>
<keyword evidence="2" id="KW-0472">Membrane</keyword>
<name>A0AAN9ADL8_HALRR</name>
<feature type="region of interest" description="Disordered" evidence="1">
    <location>
        <begin position="97"/>
        <end position="119"/>
    </location>
</feature>
<protein>
    <recommendedName>
        <fullName evidence="5">EB domain-containing protein</fullName>
    </recommendedName>
</protein>
<dbReference type="Proteomes" id="UP001381693">
    <property type="component" value="Unassembled WGS sequence"/>
</dbReference>
<reference evidence="3 4" key="1">
    <citation type="submission" date="2023-11" db="EMBL/GenBank/DDBJ databases">
        <title>Halocaridina rubra genome assembly.</title>
        <authorList>
            <person name="Smith C."/>
        </authorList>
    </citation>
    <scope>NUCLEOTIDE SEQUENCE [LARGE SCALE GENOMIC DNA]</scope>
    <source>
        <strain evidence="3">EP-1</strain>
        <tissue evidence="3">Whole</tissue>
    </source>
</reference>
<evidence type="ECO:0008006" key="5">
    <source>
        <dbReference type="Google" id="ProtNLM"/>
    </source>
</evidence>
<gene>
    <name evidence="3" type="ORF">SK128_003100</name>
</gene>
<dbReference type="EMBL" id="JAXCGZ010004081">
    <property type="protein sequence ID" value="KAK7082315.1"/>
    <property type="molecule type" value="Genomic_DNA"/>
</dbReference>
<sequence>MRLGDGTRKVGEPCWSHVECTRSQSNTHCHALVCVCDSGFHNHEGNCSRNIWEDLGLTQWELIIVAFVLTLVGFAIFVCCVYFVISKLLRFRKTAPAENLSPSGSKKEESVNTKKEDSLENSLKNIRDYETRVMDNSTIESQLVEESETFRDDRFSRSLQISEPVRFIRPLEYRSSDSDTWLSSRRSSTSQYSTRLSDRSGHRRPVRAWSATPSHDDSDDWFQPNRSHHRLVGLHSHAGTSRLPLLRGSTFSESDESP</sequence>
<feature type="compositionally biased region" description="Low complexity" evidence="1">
    <location>
        <begin position="178"/>
        <end position="195"/>
    </location>
</feature>
<feature type="compositionally biased region" description="Basic and acidic residues" evidence="1">
    <location>
        <begin position="105"/>
        <end position="118"/>
    </location>
</feature>
<feature type="region of interest" description="Disordered" evidence="1">
    <location>
        <begin position="178"/>
        <end position="225"/>
    </location>
</feature>
<feature type="transmembrane region" description="Helical" evidence="2">
    <location>
        <begin position="62"/>
        <end position="85"/>
    </location>
</feature>
<comment type="caution">
    <text evidence="3">The sequence shown here is derived from an EMBL/GenBank/DDBJ whole genome shotgun (WGS) entry which is preliminary data.</text>
</comment>
<dbReference type="AlphaFoldDB" id="A0AAN9ADL8"/>
<keyword evidence="2" id="KW-0812">Transmembrane</keyword>
<evidence type="ECO:0000256" key="2">
    <source>
        <dbReference type="SAM" id="Phobius"/>
    </source>
</evidence>
<keyword evidence="4" id="KW-1185">Reference proteome</keyword>
<accession>A0AAN9ADL8</accession>